<dbReference type="InterPro" id="IPR029044">
    <property type="entry name" value="Nucleotide-diphossugar_trans"/>
</dbReference>
<dbReference type="Pfam" id="PF01128">
    <property type="entry name" value="IspD"/>
    <property type="match status" value="1"/>
</dbReference>
<comment type="similarity">
    <text evidence="3 7">Belongs to the IspD/TarI cytidylyltransferase family. IspD subfamily.</text>
</comment>
<feature type="site" description="Positions MEP for the nucleophilic attack" evidence="7">
    <location>
        <position position="220"/>
    </location>
</feature>
<evidence type="ECO:0000256" key="4">
    <source>
        <dbReference type="ARBA" id="ARBA00022679"/>
    </source>
</evidence>
<dbReference type="InterPro" id="IPR050088">
    <property type="entry name" value="IspD/TarI_cytidylyltransf_bact"/>
</dbReference>
<dbReference type="Proteomes" id="UP001361570">
    <property type="component" value="Unassembled WGS sequence"/>
</dbReference>
<evidence type="ECO:0000256" key="5">
    <source>
        <dbReference type="ARBA" id="ARBA00022695"/>
    </source>
</evidence>
<dbReference type="InterPro" id="IPR001228">
    <property type="entry name" value="IspD"/>
</dbReference>
<dbReference type="CDD" id="cd02516">
    <property type="entry name" value="CDP-ME_synthetase"/>
    <property type="match status" value="1"/>
</dbReference>
<keyword evidence="9" id="KW-1185">Reference proteome</keyword>
<comment type="caution">
    <text evidence="8">The sequence shown here is derived from an EMBL/GenBank/DDBJ whole genome shotgun (WGS) entry which is preliminary data.</text>
</comment>
<feature type="site" description="Positions MEP for the nucleophilic attack" evidence="7">
    <location>
        <position position="165"/>
    </location>
</feature>
<dbReference type="Gene3D" id="3.90.550.10">
    <property type="entry name" value="Spore Coat Polysaccharide Biosynthesis Protein SpsA, Chain A"/>
    <property type="match status" value="1"/>
</dbReference>
<evidence type="ECO:0000313" key="9">
    <source>
        <dbReference type="Proteomes" id="UP001361570"/>
    </source>
</evidence>
<dbReference type="EMBL" id="JBAPLU010000021">
    <property type="protein sequence ID" value="MEI4273489.1"/>
    <property type="molecule type" value="Genomic_DNA"/>
</dbReference>
<dbReference type="PROSITE" id="PS01295">
    <property type="entry name" value="ISPD"/>
    <property type="match status" value="1"/>
</dbReference>
<evidence type="ECO:0000256" key="1">
    <source>
        <dbReference type="ARBA" id="ARBA00001282"/>
    </source>
</evidence>
<dbReference type="HAMAP" id="MF_00108">
    <property type="entry name" value="IspD"/>
    <property type="match status" value="1"/>
</dbReference>
<evidence type="ECO:0000256" key="7">
    <source>
        <dbReference type="HAMAP-Rule" id="MF_00108"/>
    </source>
</evidence>
<feature type="site" description="Transition state stabilizer" evidence="7">
    <location>
        <position position="39"/>
    </location>
</feature>
<comment type="pathway">
    <text evidence="2 7">Isoprenoid biosynthesis; isopentenyl diphosphate biosynthesis via DXP pathway; isopentenyl diphosphate from 1-deoxy-D-xylulose 5-phosphate: step 2/6.</text>
</comment>
<dbReference type="InterPro" id="IPR034683">
    <property type="entry name" value="IspD/TarI"/>
</dbReference>
<dbReference type="RefSeq" id="WP_336405642.1">
    <property type="nucleotide sequence ID" value="NZ_JBAPLU010000021.1"/>
</dbReference>
<comment type="function">
    <text evidence="7">Catalyzes the formation of 4-diphosphocytidyl-2-C-methyl-D-erythritol from CTP and 2-C-methyl-D-erythritol 4-phosphate (MEP).</text>
</comment>
<proteinExistence type="inferred from homology"/>
<organism evidence="8 9">
    <name type="scientific">Klenkia sesuvii</name>
    <dbReference type="NCBI Taxonomy" id="3103137"/>
    <lineage>
        <taxon>Bacteria</taxon>
        <taxon>Bacillati</taxon>
        <taxon>Actinomycetota</taxon>
        <taxon>Actinomycetes</taxon>
        <taxon>Geodermatophilales</taxon>
        <taxon>Geodermatophilaceae</taxon>
        <taxon>Klenkia</taxon>
    </lineage>
</organism>
<reference evidence="8 9" key="1">
    <citation type="submission" date="2024-03" db="EMBL/GenBank/DDBJ databases">
        <title>Draft genome sequence of Klenkia sp. LSe6-5.</title>
        <authorList>
            <person name="Duangmal K."/>
            <person name="Chantavorakit T."/>
        </authorList>
    </citation>
    <scope>NUCLEOTIDE SEQUENCE [LARGE SCALE GENOMIC DNA]</scope>
    <source>
        <strain evidence="8 9">LSe6-5</strain>
    </source>
</reference>
<accession>A0ABU8DXE1</accession>
<dbReference type="NCBIfam" id="TIGR00453">
    <property type="entry name" value="ispD"/>
    <property type="match status" value="1"/>
</dbReference>
<evidence type="ECO:0000256" key="2">
    <source>
        <dbReference type="ARBA" id="ARBA00004787"/>
    </source>
</evidence>
<comment type="catalytic activity">
    <reaction evidence="1 7">
        <text>2-C-methyl-D-erythritol 4-phosphate + CTP + H(+) = 4-CDP-2-C-methyl-D-erythritol + diphosphate</text>
        <dbReference type="Rhea" id="RHEA:13429"/>
        <dbReference type="ChEBI" id="CHEBI:15378"/>
        <dbReference type="ChEBI" id="CHEBI:33019"/>
        <dbReference type="ChEBI" id="CHEBI:37563"/>
        <dbReference type="ChEBI" id="CHEBI:57823"/>
        <dbReference type="ChEBI" id="CHEBI:58262"/>
        <dbReference type="EC" id="2.7.7.60"/>
    </reaction>
</comment>
<keyword evidence="5 7" id="KW-0548">Nucleotidyltransferase</keyword>
<dbReference type="EC" id="2.7.7.60" evidence="7"/>
<feature type="site" description="Transition state stabilizer" evidence="7">
    <location>
        <position position="27"/>
    </location>
</feature>
<dbReference type="PANTHER" id="PTHR32125:SF4">
    <property type="entry name" value="2-C-METHYL-D-ERYTHRITOL 4-PHOSPHATE CYTIDYLYLTRANSFERASE, CHLOROPLASTIC"/>
    <property type="match status" value="1"/>
</dbReference>
<name>A0ABU8DXE1_9ACTN</name>
<dbReference type="InterPro" id="IPR018294">
    <property type="entry name" value="ISPD_synthase_CS"/>
</dbReference>
<evidence type="ECO:0000256" key="3">
    <source>
        <dbReference type="ARBA" id="ARBA00009789"/>
    </source>
</evidence>
<evidence type="ECO:0000313" key="8">
    <source>
        <dbReference type="EMBL" id="MEI4273489.1"/>
    </source>
</evidence>
<sequence length="237" mass="23802">MSTNPPHHFTAPGPATALVVAAGSGVRLGAVRAGSPVPKALVEVGGRPLVAHAVAGLLDAGVTDVVVAVPAEHRDAFAAVLPAEVALVPGGATRTGSVRNALARCADGAGPVLVHDAARPFTPAAVVARVLAALAAGARAVVPVLPVVDTTVEVDGDRVVAEVARAALRRVQTPQGFDRATLVAAYAAVTDQQVFTDDASVVRALGVPVHTVPGDELAAKITVPHDLVLAERHAVAR</sequence>
<keyword evidence="6 7" id="KW-0414">Isoprene biosynthesis</keyword>
<gene>
    <name evidence="7 8" type="primary">ispD</name>
    <name evidence="8" type="ORF">TEK04_17345</name>
</gene>
<dbReference type="PANTHER" id="PTHR32125">
    <property type="entry name" value="2-C-METHYL-D-ERYTHRITOL 4-PHOSPHATE CYTIDYLYLTRANSFERASE, CHLOROPLASTIC"/>
    <property type="match status" value="1"/>
</dbReference>
<protein>
    <recommendedName>
        <fullName evidence="7">2-C-methyl-D-erythritol 4-phosphate cytidylyltransferase</fullName>
        <ecNumber evidence="7">2.7.7.60</ecNumber>
    </recommendedName>
    <alternativeName>
        <fullName evidence="7">4-diphosphocytidyl-2C-methyl-D-erythritol synthase</fullName>
    </alternativeName>
    <alternativeName>
        <fullName evidence="7">MEP cytidylyltransferase</fullName>
        <shortName evidence="7">MCT</shortName>
    </alternativeName>
</protein>
<dbReference type="SUPFAM" id="SSF53448">
    <property type="entry name" value="Nucleotide-diphospho-sugar transferases"/>
    <property type="match status" value="1"/>
</dbReference>
<evidence type="ECO:0000256" key="6">
    <source>
        <dbReference type="ARBA" id="ARBA00023229"/>
    </source>
</evidence>
<keyword evidence="4 7" id="KW-0808">Transferase</keyword>
<dbReference type="GO" id="GO:0050518">
    <property type="term" value="F:2-C-methyl-D-erythritol 4-phosphate cytidylyltransferase activity"/>
    <property type="evidence" value="ECO:0007669"/>
    <property type="project" value="UniProtKB-EC"/>
</dbReference>